<feature type="region of interest" description="Disordered" evidence="5">
    <location>
        <begin position="405"/>
        <end position="429"/>
    </location>
</feature>
<sequence>MSPRARRTTILSSLDGSPIRRQHTLVWQRQMDGMEIALGGDDEDDEKEEAPVESKDDFRSNVKRSLVFLACTVLGSVSPWVKGIAKTGCTAGRSHYPFQKNALIIGVQLTSIGASLFITRVTQGGWRQVVKLIFSRPVFLALAPVGISFGFADLLELMVIDMSNPVLYMCLSQLKLPIAAALARVITGKSQSCTQWLRIFDISFLCVVFELIGMHDGASARSTGVRILLVMALKNTLQVLGSLWAEKGFANVPDITLWVNQVHFHGFGLATNLFLILYTQPEEMFDAHGRASVRRLFGGWDRYTWLMLLVMVFYSLVVAEMAKRFSTINKFISFSLSLSLLQVLTYNCTPSSPCNEGGLEDSAFIPAQGLVGMLICSAALGYAVASVEPAQARADRVVEMEAFPELPPALMRPPSPESTPRPESASEPV</sequence>
<evidence type="ECO:0000256" key="5">
    <source>
        <dbReference type="SAM" id="MobiDB-lite"/>
    </source>
</evidence>
<dbReference type="AlphaFoldDB" id="A0A7S1B1W3"/>
<dbReference type="GO" id="GO:0000139">
    <property type="term" value="C:Golgi membrane"/>
    <property type="evidence" value="ECO:0007669"/>
    <property type="project" value="InterPro"/>
</dbReference>
<dbReference type="PANTHER" id="PTHR10231">
    <property type="entry name" value="NUCLEOTIDE-SUGAR TRANSMEMBRANE TRANSPORTER"/>
    <property type="match status" value="1"/>
</dbReference>
<feature type="transmembrane region" description="Helical" evidence="6">
    <location>
        <begin position="65"/>
        <end position="81"/>
    </location>
</feature>
<feature type="transmembrane region" description="Helical" evidence="6">
    <location>
        <begin position="367"/>
        <end position="387"/>
    </location>
</feature>
<gene>
    <name evidence="7" type="ORF">NSCI0253_LOCUS45328</name>
</gene>
<name>A0A7S1B1W3_NOCSC</name>
<accession>A0A7S1B1W3</accession>
<dbReference type="InterPro" id="IPR007271">
    <property type="entry name" value="Nuc_sug_transpt"/>
</dbReference>
<reference evidence="7" key="1">
    <citation type="submission" date="2021-01" db="EMBL/GenBank/DDBJ databases">
        <authorList>
            <person name="Corre E."/>
            <person name="Pelletier E."/>
            <person name="Niang G."/>
            <person name="Scheremetjew M."/>
            <person name="Finn R."/>
            <person name="Kale V."/>
            <person name="Holt S."/>
            <person name="Cochrane G."/>
            <person name="Meng A."/>
            <person name="Brown T."/>
            <person name="Cohen L."/>
        </authorList>
    </citation>
    <scope>NUCLEOTIDE SEQUENCE</scope>
</reference>
<evidence type="ECO:0000256" key="2">
    <source>
        <dbReference type="ARBA" id="ARBA00022692"/>
    </source>
</evidence>
<dbReference type="EMBL" id="HBFQ01063983">
    <property type="protein sequence ID" value="CAD8870971.1"/>
    <property type="molecule type" value="Transcribed_RNA"/>
</dbReference>
<feature type="transmembrane region" description="Helical" evidence="6">
    <location>
        <begin position="166"/>
        <end position="187"/>
    </location>
</feature>
<feature type="transmembrane region" description="Helical" evidence="6">
    <location>
        <begin position="138"/>
        <end position="160"/>
    </location>
</feature>
<feature type="transmembrane region" description="Helical" evidence="6">
    <location>
        <begin position="257"/>
        <end position="278"/>
    </location>
</feature>
<evidence type="ECO:0000256" key="1">
    <source>
        <dbReference type="ARBA" id="ARBA00004141"/>
    </source>
</evidence>
<keyword evidence="3 6" id="KW-1133">Transmembrane helix</keyword>
<organism evidence="7">
    <name type="scientific">Noctiluca scintillans</name>
    <name type="common">Sea sparkle</name>
    <name type="synonym">Red tide dinoflagellate</name>
    <dbReference type="NCBI Taxonomy" id="2966"/>
    <lineage>
        <taxon>Eukaryota</taxon>
        <taxon>Sar</taxon>
        <taxon>Alveolata</taxon>
        <taxon>Dinophyceae</taxon>
        <taxon>Noctilucales</taxon>
        <taxon>Noctilucaceae</taxon>
        <taxon>Noctiluca</taxon>
    </lineage>
</organism>
<proteinExistence type="predicted"/>
<keyword evidence="2 6" id="KW-0812">Transmembrane</keyword>
<feature type="transmembrane region" description="Helical" evidence="6">
    <location>
        <begin position="101"/>
        <end position="118"/>
    </location>
</feature>
<dbReference type="GO" id="GO:0015165">
    <property type="term" value="F:pyrimidine nucleotide-sugar transmembrane transporter activity"/>
    <property type="evidence" value="ECO:0007669"/>
    <property type="project" value="InterPro"/>
</dbReference>
<feature type="transmembrane region" description="Helical" evidence="6">
    <location>
        <begin position="331"/>
        <end position="347"/>
    </location>
</feature>
<comment type="subcellular location">
    <subcellularLocation>
        <location evidence="1">Membrane</location>
        <topology evidence="1">Multi-pass membrane protein</topology>
    </subcellularLocation>
</comment>
<evidence type="ECO:0000256" key="6">
    <source>
        <dbReference type="SAM" id="Phobius"/>
    </source>
</evidence>
<feature type="compositionally biased region" description="Pro residues" evidence="5">
    <location>
        <begin position="405"/>
        <end position="419"/>
    </location>
</feature>
<feature type="transmembrane region" description="Helical" evidence="6">
    <location>
        <begin position="303"/>
        <end position="319"/>
    </location>
</feature>
<evidence type="ECO:0000256" key="3">
    <source>
        <dbReference type="ARBA" id="ARBA00022989"/>
    </source>
</evidence>
<evidence type="ECO:0000256" key="4">
    <source>
        <dbReference type="ARBA" id="ARBA00023136"/>
    </source>
</evidence>
<keyword evidence="4 6" id="KW-0472">Membrane</keyword>
<evidence type="ECO:0000313" key="7">
    <source>
        <dbReference type="EMBL" id="CAD8870971.1"/>
    </source>
</evidence>
<protein>
    <submittedName>
        <fullName evidence="7">Uncharacterized protein</fullName>
    </submittedName>
</protein>